<feature type="domain" description="Cytochrome oxidase subunit II transmembrane region profile" evidence="21">
    <location>
        <begin position="1"/>
        <end position="95"/>
    </location>
</feature>
<feature type="transmembrane region" description="Helical" evidence="19">
    <location>
        <begin position="67"/>
        <end position="89"/>
    </location>
</feature>
<dbReference type="InterPro" id="IPR009056">
    <property type="entry name" value="Cyt_c-like_dom"/>
</dbReference>
<evidence type="ECO:0000256" key="7">
    <source>
        <dbReference type="ARBA" id="ARBA00022723"/>
    </source>
</evidence>
<dbReference type="SUPFAM" id="SSF81464">
    <property type="entry name" value="Cytochrome c oxidase subunit II-like, transmembrane region"/>
    <property type="match status" value="1"/>
</dbReference>
<comment type="function">
    <text evidence="14 18">Subunits I and II form the functional core of the enzyme complex. Electrons originating in cytochrome c are transferred via heme a and Cu(A) to the binuclear center formed by heme a3 and Cu(B).</text>
</comment>
<dbReference type="PROSITE" id="PS50999">
    <property type="entry name" value="COX2_TM"/>
    <property type="match status" value="1"/>
</dbReference>
<evidence type="ECO:0000313" key="23">
    <source>
        <dbReference type="EMBL" id="MCX7570091.1"/>
    </source>
</evidence>
<proteinExistence type="inferred from homology"/>
<comment type="catalytic activity">
    <reaction evidence="15 18">
        <text>4 Fe(II)-[cytochrome c] + O2 + 8 H(+)(in) = 4 Fe(III)-[cytochrome c] + 2 H2O + 4 H(+)(out)</text>
        <dbReference type="Rhea" id="RHEA:11436"/>
        <dbReference type="Rhea" id="RHEA-COMP:10350"/>
        <dbReference type="Rhea" id="RHEA-COMP:14399"/>
        <dbReference type="ChEBI" id="CHEBI:15377"/>
        <dbReference type="ChEBI" id="CHEBI:15378"/>
        <dbReference type="ChEBI" id="CHEBI:15379"/>
        <dbReference type="ChEBI" id="CHEBI:29033"/>
        <dbReference type="ChEBI" id="CHEBI:29034"/>
        <dbReference type="EC" id="7.1.1.9"/>
    </reaction>
</comment>
<keyword evidence="3 17" id="KW-0813">Transport</keyword>
<keyword evidence="4 16" id="KW-0349">Heme</keyword>
<comment type="cofactor">
    <cofactor evidence="18">
        <name>Cu cation</name>
        <dbReference type="ChEBI" id="CHEBI:23378"/>
    </cofactor>
    <text evidence="18">Binds a copper A center.</text>
</comment>
<feature type="transmembrane region" description="Helical" evidence="19">
    <location>
        <begin position="20"/>
        <end position="47"/>
    </location>
</feature>
<dbReference type="Gene3D" id="2.60.40.420">
    <property type="entry name" value="Cupredoxins - blue copper proteins"/>
    <property type="match status" value="1"/>
</dbReference>
<dbReference type="InterPro" id="IPR001505">
    <property type="entry name" value="Copper_CuA"/>
</dbReference>
<organism evidence="23 24">
    <name type="scientific">Tumebacillus lacus</name>
    <dbReference type="NCBI Taxonomy" id="2995335"/>
    <lineage>
        <taxon>Bacteria</taxon>
        <taxon>Bacillati</taxon>
        <taxon>Bacillota</taxon>
        <taxon>Bacilli</taxon>
        <taxon>Bacillales</taxon>
        <taxon>Alicyclobacillaceae</taxon>
        <taxon>Tumebacillus</taxon>
    </lineage>
</organism>
<evidence type="ECO:0000256" key="4">
    <source>
        <dbReference type="ARBA" id="ARBA00022617"/>
    </source>
</evidence>
<evidence type="ECO:0000313" key="24">
    <source>
        <dbReference type="Proteomes" id="UP001208017"/>
    </source>
</evidence>
<gene>
    <name evidence="23" type="primary">coxB</name>
    <name evidence="23" type="ORF">OS242_08945</name>
</gene>
<dbReference type="NCBIfam" id="TIGR02866">
    <property type="entry name" value="CoxB"/>
    <property type="match status" value="1"/>
</dbReference>
<keyword evidence="24" id="KW-1185">Reference proteome</keyword>
<evidence type="ECO:0000256" key="2">
    <source>
        <dbReference type="ARBA" id="ARBA00007866"/>
    </source>
</evidence>
<comment type="subcellular location">
    <subcellularLocation>
        <location evidence="17">Cell membrane</location>
        <topology evidence="17">Multi-pass membrane protein</topology>
    </subcellularLocation>
    <subcellularLocation>
        <location evidence="1">Membrane</location>
        <topology evidence="1">Multi-pass membrane protein</topology>
    </subcellularLocation>
</comment>
<dbReference type="PANTHER" id="PTHR22888">
    <property type="entry name" value="CYTOCHROME C OXIDASE, SUBUNIT II"/>
    <property type="match status" value="1"/>
</dbReference>
<dbReference type="PANTHER" id="PTHR22888:SF9">
    <property type="entry name" value="CYTOCHROME C OXIDASE SUBUNIT 2"/>
    <property type="match status" value="1"/>
</dbReference>
<keyword evidence="8" id="KW-1278">Translocase</keyword>
<keyword evidence="5 17" id="KW-0679">Respiratory chain</keyword>
<evidence type="ECO:0000256" key="14">
    <source>
        <dbReference type="ARBA" id="ARBA00024688"/>
    </source>
</evidence>
<accession>A0ABT3WZL7</accession>
<evidence type="ECO:0000256" key="16">
    <source>
        <dbReference type="PROSITE-ProRule" id="PRU00433"/>
    </source>
</evidence>
<dbReference type="RefSeq" id="WP_267151333.1">
    <property type="nucleotide sequence ID" value="NZ_JAPMLT010000003.1"/>
</dbReference>
<dbReference type="Pfam" id="PF00116">
    <property type="entry name" value="COX2"/>
    <property type="match status" value="1"/>
</dbReference>
<keyword evidence="7 16" id="KW-0479">Metal-binding</keyword>
<sequence>MERFLWLPEAIGKTASEIDGLFNLTFAIALVVFVLVEALLVIFMIRFKRKAPGKEGRYIEGSTKAEVIWTLIPAIILVVLGIYSSGMVYTIQETPSDVYEIKVVGMKWAWEFEYPNGAKSMNDLRIPEGKNVLFKITSKDVIHSFWVPEFRLKQDAVPGRETQFVLYAQDVENLNQKYEKRVICAEYCGNAHSKMLADFTIMPAGEFDTWVAEEKTRKKTDGYSIALANGCTSCHSIDGSKGAGPTWKGLLGSERELANGQKVVVDEAYIKESILDPNAKVAKGVTGVMPAYQLDDETIGYLVKYFEELK</sequence>
<evidence type="ECO:0000259" key="21">
    <source>
        <dbReference type="PROSITE" id="PS50999"/>
    </source>
</evidence>
<dbReference type="SUPFAM" id="SSF46626">
    <property type="entry name" value="Cytochrome c"/>
    <property type="match status" value="1"/>
</dbReference>
<dbReference type="InterPro" id="IPR045187">
    <property type="entry name" value="CcO_II"/>
</dbReference>
<dbReference type="Gene3D" id="1.10.760.10">
    <property type="entry name" value="Cytochrome c-like domain"/>
    <property type="match status" value="1"/>
</dbReference>
<dbReference type="SUPFAM" id="SSF49503">
    <property type="entry name" value="Cupredoxins"/>
    <property type="match status" value="1"/>
</dbReference>
<dbReference type="EC" id="7.1.1.9" evidence="18"/>
<evidence type="ECO:0000259" key="20">
    <source>
        <dbReference type="PROSITE" id="PS50857"/>
    </source>
</evidence>
<evidence type="ECO:0000259" key="22">
    <source>
        <dbReference type="PROSITE" id="PS51007"/>
    </source>
</evidence>
<feature type="domain" description="Cytochrome oxidase subunit II copper A binding" evidence="20">
    <location>
        <begin position="96"/>
        <end position="213"/>
    </location>
</feature>
<name>A0ABT3WZL7_9BACL</name>
<comment type="similarity">
    <text evidence="2 17">Belongs to the cytochrome c oxidase subunit 2 family.</text>
</comment>
<keyword evidence="12 18" id="KW-0186">Copper</keyword>
<protein>
    <recommendedName>
        <fullName evidence="18">Cytochrome c oxidase subunit 2</fullName>
        <ecNumber evidence="18">7.1.1.9</ecNumber>
    </recommendedName>
</protein>
<keyword evidence="9 17" id="KW-0249">Electron transport</keyword>
<evidence type="ECO:0000256" key="3">
    <source>
        <dbReference type="ARBA" id="ARBA00022448"/>
    </source>
</evidence>
<evidence type="ECO:0000256" key="1">
    <source>
        <dbReference type="ARBA" id="ARBA00004141"/>
    </source>
</evidence>
<evidence type="ECO:0000256" key="18">
    <source>
        <dbReference type="RuleBase" id="RU004024"/>
    </source>
</evidence>
<keyword evidence="11 16" id="KW-0408">Iron</keyword>
<evidence type="ECO:0000256" key="6">
    <source>
        <dbReference type="ARBA" id="ARBA00022692"/>
    </source>
</evidence>
<dbReference type="InterPro" id="IPR008972">
    <property type="entry name" value="Cupredoxin"/>
</dbReference>
<evidence type="ECO:0000256" key="5">
    <source>
        <dbReference type="ARBA" id="ARBA00022660"/>
    </source>
</evidence>
<dbReference type="PROSITE" id="PS50857">
    <property type="entry name" value="COX2_CUA"/>
    <property type="match status" value="1"/>
</dbReference>
<dbReference type="Gene3D" id="1.10.287.90">
    <property type="match status" value="1"/>
</dbReference>
<dbReference type="InterPro" id="IPR002429">
    <property type="entry name" value="CcO_II-like_C"/>
</dbReference>
<evidence type="ECO:0000256" key="19">
    <source>
        <dbReference type="SAM" id="Phobius"/>
    </source>
</evidence>
<dbReference type="Proteomes" id="UP001208017">
    <property type="component" value="Unassembled WGS sequence"/>
</dbReference>
<dbReference type="PRINTS" id="PR01166">
    <property type="entry name" value="CYCOXIDASEII"/>
</dbReference>
<dbReference type="Pfam" id="PF02790">
    <property type="entry name" value="COX2_TM"/>
    <property type="match status" value="1"/>
</dbReference>
<keyword evidence="6 17" id="KW-0812">Transmembrane</keyword>
<dbReference type="InterPro" id="IPR036909">
    <property type="entry name" value="Cyt_c-like_dom_sf"/>
</dbReference>
<dbReference type="InterPro" id="IPR011759">
    <property type="entry name" value="Cyt_c_oxidase_su2_TM_dom"/>
</dbReference>
<comment type="caution">
    <text evidence="23">The sequence shown here is derived from an EMBL/GenBank/DDBJ whole genome shotgun (WGS) entry which is preliminary data.</text>
</comment>
<dbReference type="InterPro" id="IPR014222">
    <property type="entry name" value="Cyt_c_oxidase_su2"/>
</dbReference>
<evidence type="ECO:0000256" key="8">
    <source>
        <dbReference type="ARBA" id="ARBA00022967"/>
    </source>
</evidence>
<dbReference type="PROSITE" id="PS51007">
    <property type="entry name" value="CYTC"/>
    <property type="match status" value="1"/>
</dbReference>
<evidence type="ECO:0000256" key="13">
    <source>
        <dbReference type="ARBA" id="ARBA00023136"/>
    </source>
</evidence>
<evidence type="ECO:0000256" key="15">
    <source>
        <dbReference type="ARBA" id="ARBA00047816"/>
    </source>
</evidence>
<feature type="domain" description="Cytochrome c" evidence="22">
    <location>
        <begin position="217"/>
        <end position="310"/>
    </location>
</feature>
<dbReference type="InterPro" id="IPR036257">
    <property type="entry name" value="Cyt_c_oxidase_su2_TM_sf"/>
</dbReference>
<evidence type="ECO:0000256" key="11">
    <source>
        <dbReference type="ARBA" id="ARBA00023004"/>
    </source>
</evidence>
<keyword evidence="13 19" id="KW-0472">Membrane</keyword>
<evidence type="ECO:0000256" key="12">
    <source>
        <dbReference type="ARBA" id="ARBA00023008"/>
    </source>
</evidence>
<evidence type="ECO:0000256" key="17">
    <source>
        <dbReference type="RuleBase" id="RU000456"/>
    </source>
</evidence>
<evidence type="ECO:0000256" key="10">
    <source>
        <dbReference type="ARBA" id="ARBA00022989"/>
    </source>
</evidence>
<dbReference type="Pfam" id="PF00034">
    <property type="entry name" value="Cytochrom_C"/>
    <property type="match status" value="1"/>
</dbReference>
<dbReference type="PROSITE" id="PS00078">
    <property type="entry name" value="COX2"/>
    <property type="match status" value="1"/>
</dbReference>
<dbReference type="EMBL" id="JAPMLT010000003">
    <property type="protein sequence ID" value="MCX7570091.1"/>
    <property type="molecule type" value="Genomic_DNA"/>
</dbReference>
<reference evidence="23 24" key="1">
    <citation type="submission" date="2022-11" db="EMBL/GenBank/DDBJ databases">
        <title>Study of microbial diversity in lake waters.</title>
        <authorList>
            <person name="Zhang J."/>
        </authorList>
    </citation>
    <scope>NUCLEOTIDE SEQUENCE [LARGE SCALE GENOMIC DNA]</scope>
    <source>
        <strain evidence="23 24">DT12</strain>
    </source>
</reference>
<evidence type="ECO:0000256" key="9">
    <source>
        <dbReference type="ARBA" id="ARBA00022982"/>
    </source>
</evidence>
<keyword evidence="10 19" id="KW-1133">Transmembrane helix</keyword>